<accession>A0A815I4V5</accession>
<dbReference type="InterPro" id="IPR026847">
    <property type="entry name" value="VPS13"/>
</dbReference>
<evidence type="ECO:0000313" key="4">
    <source>
        <dbReference type="EMBL" id="CAF1361431.1"/>
    </source>
</evidence>
<dbReference type="Proteomes" id="UP000663864">
    <property type="component" value="Unassembled WGS sequence"/>
</dbReference>
<protein>
    <recommendedName>
        <fullName evidence="3">Intermembrane lipid transfer protein VPS13-like C-terminal domain-containing protein</fullName>
    </recommendedName>
</protein>
<feature type="region of interest" description="Disordered" evidence="2">
    <location>
        <begin position="258"/>
        <end position="277"/>
    </location>
</feature>
<gene>
    <name evidence="4" type="ORF">ZHD862_LOCUS31097</name>
</gene>
<feature type="compositionally biased region" description="Basic and acidic residues" evidence="2">
    <location>
        <begin position="1128"/>
        <end position="1155"/>
    </location>
</feature>
<name>A0A815I4V5_9BILA</name>
<dbReference type="PANTHER" id="PTHR16166">
    <property type="entry name" value="VACUOLAR PROTEIN SORTING-ASSOCIATED PROTEIN VPS13"/>
    <property type="match status" value="1"/>
</dbReference>
<evidence type="ECO:0000313" key="5">
    <source>
        <dbReference type="Proteomes" id="UP000663864"/>
    </source>
</evidence>
<reference evidence="4" key="1">
    <citation type="submission" date="2021-02" db="EMBL/GenBank/DDBJ databases">
        <authorList>
            <person name="Nowell W R."/>
        </authorList>
    </citation>
    <scope>NUCLEOTIDE SEQUENCE</scope>
</reference>
<feature type="region of interest" description="Disordered" evidence="2">
    <location>
        <begin position="1119"/>
        <end position="1155"/>
    </location>
</feature>
<dbReference type="InterPro" id="IPR056748">
    <property type="entry name" value="VPS13-like_C"/>
</dbReference>
<evidence type="ECO:0000256" key="2">
    <source>
        <dbReference type="SAM" id="MobiDB-lite"/>
    </source>
</evidence>
<evidence type="ECO:0000259" key="3">
    <source>
        <dbReference type="Pfam" id="PF25037"/>
    </source>
</evidence>
<feature type="domain" description="Intermembrane lipid transfer protein VPS13-like C-terminal" evidence="3">
    <location>
        <begin position="2240"/>
        <end position="2338"/>
    </location>
</feature>
<dbReference type="GO" id="GO:0006623">
    <property type="term" value="P:protein targeting to vacuole"/>
    <property type="evidence" value="ECO:0007669"/>
    <property type="project" value="TreeGrafter"/>
</dbReference>
<feature type="region of interest" description="Disordered" evidence="2">
    <location>
        <begin position="998"/>
        <end position="1022"/>
    </location>
</feature>
<dbReference type="PANTHER" id="PTHR16166:SF93">
    <property type="entry name" value="INTERMEMBRANE LIPID TRANSFER PROTEIN VPS13"/>
    <property type="match status" value="1"/>
</dbReference>
<feature type="compositionally biased region" description="Basic and acidic residues" evidence="2">
    <location>
        <begin position="1006"/>
        <end position="1020"/>
    </location>
</feature>
<comment type="similarity">
    <text evidence="1">Belongs to the VPS13 family.</text>
</comment>
<proteinExistence type="inferred from homology"/>
<evidence type="ECO:0000256" key="1">
    <source>
        <dbReference type="ARBA" id="ARBA00006545"/>
    </source>
</evidence>
<feature type="region of interest" description="Disordered" evidence="2">
    <location>
        <begin position="436"/>
        <end position="459"/>
    </location>
</feature>
<dbReference type="EMBL" id="CAJNOT010003057">
    <property type="protein sequence ID" value="CAF1361431.1"/>
    <property type="molecule type" value="Genomic_DNA"/>
</dbReference>
<organism evidence="4 5">
    <name type="scientific">Rotaria sordida</name>
    <dbReference type="NCBI Taxonomy" id="392033"/>
    <lineage>
        <taxon>Eukaryota</taxon>
        <taxon>Metazoa</taxon>
        <taxon>Spiralia</taxon>
        <taxon>Gnathifera</taxon>
        <taxon>Rotifera</taxon>
        <taxon>Eurotatoria</taxon>
        <taxon>Bdelloidea</taxon>
        <taxon>Philodinida</taxon>
        <taxon>Philodinidae</taxon>
        <taxon>Rotaria</taxon>
    </lineage>
</organism>
<comment type="caution">
    <text evidence="4">The sequence shown here is derived from an EMBL/GenBank/DDBJ whole genome shotgun (WGS) entry which is preliminary data.</text>
</comment>
<dbReference type="GO" id="GO:0045053">
    <property type="term" value="P:protein retention in Golgi apparatus"/>
    <property type="evidence" value="ECO:0007669"/>
    <property type="project" value="TreeGrafter"/>
</dbReference>
<sequence length="2378" mass="271334">MIYDAFTINKLVECFQPDRKRDLQGIKEIAYSTFNDIKYRSHFLFNHYLKNIQSSDIDIDLPSFYFLLPENGVYRRGCPVLCFDFGHFTFKGGPSYTDQDAEIGKTTEDVPSTDDVPQSPYFPLKLRLENIQLLYANQNDDWYNARIQRDSPMHLIKPITIRVDIDKCIYSDNPVLPAWKIGAHISTIDGRVSDARIFGINKIIQSIPFPELKEEEEVETEILVESKTFEVAVPHRDTQKTLEAVENTTPVQKILQEASSAEEEGQTNDQTPEKNIESQDQVIELEATFELPRIDLLIEESVPDGSHDTHPFVRISILLIAARATMKTYDINFDASLADLSIVHEQFITSDNERLRLIAIERYPDREDAPWINIHGLLTSPVNPLFTSTPYNSLENQVRVHIGKPVLILQLEALSSIVQFKNDLMEKICREQHHVSTKRSVNKRTAPKQVVKQDPSSSSMPTFQFEANLDGLRAIIGSEHSQILDIQIQGLHAYVLNSIEKTMANLFFTSFYVVDPNPKARFHKIISQLGNEKQLLRFDFCLFNYPKKYEKTLDDIDCDIKLQLTKMNLILLYKHIDLILNMINMFQTKSIEQKVPSNQTETSTISETMAKFQEQARKLRLDVVLNAPSIFIPISSYSNEGLFIDLGQLTIRTQVIDDSFIEEQVITMNNLLISRVKLSKTNEILGDISLLECVELSILIDRLLHPDKAPHQSQISIKAYWDTIQFILAKNDYACVMKILKENFSEKIYHKIPKPAIQDQSEFKQTNQEKVIVTNKKSDQKIIQQIRFDAQIKKIALTLYLGNYNIRDRHTLRNENLIFVDLRLEMLKGHFRQLSDSSYSGKVQIQELLLDDRRETDCVTTQIHMVIVGDNTKISASLKDLTIYHSNFAELKNSKIKYRFLQPVDIDAILIINIEQQKIDVRIGDITVQIPPAIVHTIRNVINSMGKLQIAVQTEADKINSKTLFDPKPFKDANFWFIEDNDEKQEVMEQTDILEVTTGTPSQKKPAIEEAQKQKEKEEQTQTQNIRSQELIVNLNIIEVKLELGTGSVTKPVIALCLSDLFVDVKNWSSNISISSKIHVELALFNDNLLAWEPLIEPVINESGDVVCPWCITCSTSSYEDEEEENSEESRFLLDDPKSSSDSDQQQKEEKKSLDAKQAISIRADHLLNITVTKTILSLTQRLSKMFEEAYNQDLSSNEDDNDKSMLSIHNMTGGDVDIDHITGIQFLEDNQLKMPLRLKYHDSIPLTVPDERLSATRIPAISEQIANRRQEFSVKIGDEVKIVDVNQTWRRVFDFGPSRIPNWPVQLLCDSQLYNFRRRIVLSSIIKIFNRATMPVMILDIDSVEMGRVREVARIDAGGELYLPLNLLYVRTSPRLFISIDDANLTDQGRDFISFDWSIESSADRVLKMNNGKEAHFVVLDLDSKSDSSHNDHVVIFDNATTQETLKLLLRVDTYRQSYRVSLYSPFWIINCTDMKFELKIENEKTLIEAVEPAFFVCPKHFDSNKKKKGHIRLFSMEQDETLSEWSEGFSLDVIKTTGVASCKVANDRTYMVAIDIVTTSFGMTKILTLAPSTVVINKSTIEVEVTEAQSVREEEHWRSIKPEGIIPFWPRDIERGLMRVRYSHNCLSSIVFRFNDKHRALLHMDDEERPALQVDVVATDYDGFRIVFGDYKTGDSPVLLINCLKRRSIVFCQVEDIRTQILPPRHYVYYTWIDPLKPQQLLVSSNSPSATIELNPLCGRLETNDQQIVYYATFQDGPQTVLIFTEEINLIETVTSMPTLGEKMNQHIQIGICDIGISVIDDIARNDLFYISISKSKEIWTETRKHLVKPLSRELNHHLDEHYKSYIKHFNDDPNNQEITKKKYRIDNNRNVSFDEDTAELSDHQGHRIYVHRQTMDGLWIGFAWSTSNQALHVRINRIQIDNEHEFTLFPVVLHPIVAKASGTDIPGKPFIEMSLFKTAQARANTQHIKYLKLLVQEFDFCADQTLIMSILHFVKQEKDAGAPTINMDSDLKRIHKPLRAITEAQSNSLPSEPKIFFDNLHLSPLKNHFQNQLMRQLHVVVLGLDVLGNPFGVMHGVAEGVESFFYEPYKGAMEGPIEFIEGIALGTQHLVASAVGGAAGAISKTAGLERKGLATLTFDKDHQNARIARKEVAGHSISDVILSGKNVGMDVVHGVTGLVKKPVTGAKKRGTRGFVKGLGKGFLGLVARPTSGVADFTSTSFDVIKRAAVHEEVVHRVRSPRHVGRDGIIRPSSAHEIRGLYIFDRLNDEKHGQSNSYIAHIDCTEDSSTILLAGFKKSGSSNVYEIEWDCHYKDLKGPPVVNFEPNEIQIHLKEPKLLGLIKKDRLHDMSVSYQNTGEARYIVDKITQIMRAMEL</sequence>
<feature type="compositionally biased region" description="Basic residues" evidence="2">
    <location>
        <begin position="436"/>
        <end position="446"/>
    </location>
</feature>
<dbReference type="Pfam" id="PF25037">
    <property type="entry name" value="VPS13_C"/>
    <property type="match status" value="1"/>
</dbReference>